<name>A0A812P0R4_9DINO</name>
<feature type="non-terminal residue" evidence="1">
    <location>
        <position position="1"/>
    </location>
</feature>
<dbReference type="AlphaFoldDB" id="A0A812P0R4"/>
<comment type="caution">
    <text evidence="1">The sequence shown here is derived from an EMBL/GenBank/DDBJ whole genome shotgun (WGS) entry which is preliminary data.</text>
</comment>
<reference evidence="1" key="1">
    <citation type="submission" date="2021-02" db="EMBL/GenBank/DDBJ databases">
        <authorList>
            <person name="Dougan E. K."/>
            <person name="Rhodes N."/>
            <person name="Thang M."/>
            <person name="Chan C."/>
        </authorList>
    </citation>
    <scope>NUCLEOTIDE SEQUENCE</scope>
</reference>
<organism evidence="1 2">
    <name type="scientific">Symbiodinium necroappetens</name>
    <dbReference type="NCBI Taxonomy" id="1628268"/>
    <lineage>
        <taxon>Eukaryota</taxon>
        <taxon>Sar</taxon>
        <taxon>Alveolata</taxon>
        <taxon>Dinophyceae</taxon>
        <taxon>Suessiales</taxon>
        <taxon>Symbiodiniaceae</taxon>
        <taxon>Symbiodinium</taxon>
    </lineage>
</organism>
<sequence length="98" mass="11142">MAPMHFHKLARDCSIHGDTIHFAYSMNWIAEVVGTCILDYTDLEQRKQIIEAAHQILDETSKLSPAGRLLLLPPHDSPLNSTGYLLSMAMHKQWTKQL</sequence>
<dbReference type="EMBL" id="CAJNJA010013214">
    <property type="protein sequence ID" value="CAE7315772.1"/>
    <property type="molecule type" value="Genomic_DNA"/>
</dbReference>
<evidence type="ECO:0000313" key="1">
    <source>
        <dbReference type="EMBL" id="CAE7315772.1"/>
    </source>
</evidence>
<keyword evidence="2" id="KW-1185">Reference proteome</keyword>
<dbReference type="OrthoDB" id="429944at2759"/>
<accession>A0A812P0R4</accession>
<protein>
    <submittedName>
        <fullName evidence="1">RPAP3 protein</fullName>
    </submittedName>
</protein>
<gene>
    <name evidence="1" type="primary">RPAP3</name>
    <name evidence="1" type="ORF">SNEC2469_LOCUS7868</name>
</gene>
<proteinExistence type="predicted"/>
<dbReference type="Proteomes" id="UP000601435">
    <property type="component" value="Unassembled WGS sequence"/>
</dbReference>
<evidence type="ECO:0000313" key="2">
    <source>
        <dbReference type="Proteomes" id="UP000601435"/>
    </source>
</evidence>